<dbReference type="SUPFAM" id="SSF53335">
    <property type="entry name" value="S-adenosyl-L-methionine-dependent methyltransferases"/>
    <property type="match status" value="1"/>
</dbReference>
<sequence>MFHTNYDHKSVLLEEAIQALNINSTGVYIDGTFGLGGHSKLILSKLTKQGRLLAIDRDWTSIKIGKIIADRDSRFTIIHSTFSKINKHINNMGLIGSVNGILLDLGVSAFQLNDDSRGFSFMRDGPLDMRMDISSGQSAAEWLSKASLENIIWVLKTFGEERFAKIIAKVIVSTRRYKPIVRSIILSKLICDIVPYRSMHKHPATKSFLAIRMYINNELEEIIQVLEDSLAMLSPLGRLVVISFNSLEDRLVKNFIRDHSCVISMPPKIPLTDYQIFNKYKSKHKLKDMGKLMPSKQEIKRNTCARSAILRCAEKLFI</sequence>
<keyword evidence="6" id="KW-0963">Cytoplasm</keyword>
<dbReference type="GO" id="GO:0070475">
    <property type="term" value="P:rRNA base methylation"/>
    <property type="evidence" value="ECO:0007669"/>
    <property type="project" value="UniProtKB-UniRule"/>
</dbReference>
<evidence type="ECO:0000256" key="3">
    <source>
        <dbReference type="ARBA" id="ARBA00022603"/>
    </source>
</evidence>
<dbReference type="HAMAP" id="MF_01007">
    <property type="entry name" value="16SrRNA_methyltr_H"/>
    <property type="match status" value="1"/>
</dbReference>
<keyword evidence="4 6" id="KW-0808">Transferase</keyword>
<accession>A0A9Q8TVS9</accession>
<keyword evidence="3 6" id="KW-0489">Methyltransferase</keyword>
<name>A0A9Q8TVS9_9ENTR</name>
<feature type="binding site" evidence="6">
    <location>
        <position position="104"/>
    </location>
    <ligand>
        <name>S-adenosyl-L-methionine</name>
        <dbReference type="ChEBI" id="CHEBI:59789"/>
    </ligand>
</feature>
<dbReference type="InterPro" id="IPR002903">
    <property type="entry name" value="RsmH"/>
</dbReference>
<comment type="function">
    <text evidence="6">Specifically methylates the N4 position of cytidine in position 1402 (C1402) of 16S rRNA.</text>
</comment>
<evidence type="ECO:0000256" key="1">
    <source>
        <dbReference type="ARBA" id="ARBA00010396"/>
    </source>
</evidence>
<protein>
    <recommendedName>
        <fullName evidence="6">Ribosomal RNA small subunit methyltransferase H</fullName>
        <ecNumber evidence="6">2.1.1.199</ecNumber>
    </recommendedName>
    <alternativeName>
        <fullName evidence="6">16S rRNA m(4)C1402 methyltransferase</fullName>
    </alternativeName>
    <alternativeName>
        <fullName evidence="6">rRNA (cytosine-N(4)-)-methyltransferase RsmH</fullName>
    </alternativeName>
</protein>
<evidence type="ECO:0000256" key="6">
    <source>
        <dbReference type="HAMAP-Rule" id="MF_01007"/>
    </source>
</evidence>
<feature type="binding site" evidence="6">
    <location>
        <position position="56"/>
    </location>
    <ligand>
        <name>S-adenosyl-L-methionine</name>
        <dbReference type="ChEBI" id="CHEBI:59789"/>
    </ligand>
</feature>
<evidence type="ECO:0000256" key="5">
    <source>
        <dbReference type="ARBA" id="ARBA00022691"/>
    </source>
</evidence>
<proteinExistence type="inferred from homology"/>
<dbReference type="InterPro" id="IPR029063">
    <property type="entry name" value="SAM-dependent_MTases_sf"/>
</dbReference>
<feature type="binding site" evidence="6">
    <location>
        <position position="82"/>
    </location>
    <ligand>
        <name>S-adenosyl-L-methionine</name>
        <dbReference type="ChEBI" id="CHEBI:59789"/>
    </ligand>
</feature>
<comment type="similarity">
    <text evidence="1 6">Belongs to the methyltransferase superfamily. RsmH family.</text>
</comment>
<dbReference type="InterPro" id="IPR023397">
    <property type="entry name" value="SAM-dep_MeTrfase_MraW_recog"/>
</dbReference>
<feature type="binding site" evidence="6">
    <location>
        <position position="111"/>
    </location>
    <ligand>
        <name>S-adenosyl-L-methionine</name>
        <dbReference type="ChEBI" id="CHEBI:59789"/>
    </ligand>
</feature>
<comment type="catalytic activity">
    <reaction evidence="6">
        <text>cytidine(1402) in 16S rRNA + S-adenosyl-L-methionine = N(4)-methylcytidine(1402) in 16S rRNA + S-adenosyl-L-homocysteine + H(+)</text>
        <dbReference type="Rhea" id="RHEA:42928"/>
        <dbReference type="Rhea" id="RHEA-COMP:10286"/>
        <dbReference type="Rhea" id="RHEA-COMP:10287"/>
        <dbReference type="ChEBI" id="CHEBI:15378"/>
        <dbReference type="ChEBI" id="CHEBI:57856"/>
        <dbReference type="ChEBI" id="CHEBI:59789"/>
        <dbReference type="ChEBI" id="CHEBI:74506"/>
        <dbReference type="ChEBI" id="CHEBI:82748"/>
        <dbReference type="EC" id="2.1.1.199"/>
    </reaction>
</comment>
<comment type="subcellular location">
    <subcellularLocation>
        <location evidence="6">Cytoplasm</location>
    </subcellularLocation>
</comment>
<evidence type="ECO:0000313" key="7">
    <source>
        <dbReference type="EMBL" id="URJ28044.1"/>
    </source>
</evidence>
<evidence type="ECO:0000256" key="2">
    <source>
        <dbReference type="ARBA" id="ARBA00022552"/>
    </source>
</evidence>
<dbReference type="Pfam" id="PF01795">
    <property type="entry name" value="Methyltransf_5"/>
    <property type="match status" value="1"/>
</dbReference>
<dbReference type="Gene3D" id="1.10.150.170">
    <property type="entry name" value="Putative methyltransferase TM0872, insert domain"/>
    <property type="match status" value="1"/>
</dbReference>
<dbReference type="PANTHER" id="PTHR11265:SF0">
    <property type="entry name" value="12S RRNA N4-METHYLCYTIDINE METHYLTRANSFERASE"/>
    <property type="match status" value="1"/>
</dbReference>
<dbReference type="PANTHER" id="PTHR11265">
    <property type="entry name" value="S-ADENOSYL-METHYLTRANSFERASE MRAW"/>
    <property type="match status" value="1"/>
</dbReference>
<reference evidence="7" key="1">
    <citation type="submission" date="2022-05" db="EMBL/GenBank/DDBJ databases">
        <title>Impact of host demography and evolutionary history on endosymbiont molecular evolution: a test in carpenter ants (Genus Camponotus) and their Blochmannia endosymbionts.</title>
        <authorList>
            <person name="Manthey J.D."/>
            <person name="Giron J.C."/>
            <person name="Hruska J.P."/>
        </authorList>
    </citation>
    <scope>NUCLEOTIDE SEQUENCE</scope>
    <source>
        <strain evidence="7">C-039</strain>
    </source>
</reference>
<dbReference type="SUPFAM" id="SSF81799">
    <property type="entry name" value="Putative methyltransferase TM0872, insert domain"/>
    <property type="match status" value="1"/>
</dbReference>
<dbReference type="Gene3D" id="3.40.50.150">
    <property type="entry name" value="Vaccinia Virus protein VP39"/>
    <property type="match status" value="1"/>
</dbReference>
<keyword evidence="5 6" id="KW-0949">S-adenosyl-L-methionine</keyword>
<dbReference type="Proteomes" id="UP001056209">
    <property type="component" value="Chromosome"/>
</dbReference>
<dbReference type="PIRSF" id="PIRSF004486">
    <property type="entry name" value="MraW"/>
    <property type="match status" value="1"/>
</dbReference>
<organism evidence="7 8">
    <name type="scientific">Candidatus Blochmannia vicinus</name>
    <name type="common">nom. nud.</name>
    <dbReference type="NCBI Taxonomy" id="251540"/>
    <lineage>
        <taxon>Bacteria</taxon>
        <taxon>Pseudomonadati</taxon>
        <taxon>Pseudomonadota</taxon>
        <taxon>Gammaproteobacteria</taxon>
        <taxon>Enterobacterales</taxon>
        <taxon>Enterobacteriaceae</taxon>
        <taxon>ant endosymbionts</taxon>
        <taxon>Candidatus Blochmanniella</taxon>
    </lineage>
</organism>
<dbReference type="NCBIfam" id="TIGR00006">
    <property type="entry name" value="16S rRNA (cytosine(1402)-N(4))-methyltransferase RsmH"/>
    <property type="match status" value="1"/>
</dbReference>
<gene>
    <name evidence="6 7" type="primary">rsmH</name>
    <name evidence="7" type="ORF">M9393_02575</name>
</gene>
<dbReference type="GO" id="GO:0071424">
    <property type="term" value="F:rRNA (cytosine-N4-)-methyltransferase activity"/>
    <property type="evidence" value="ECO:0007669"/>
    <property type="project" value="UniProtKB-UniRule"/>
</dbReference>
<feature type="binding site" evidence="6">
    <location>
        <begin position="36"/>
        <end position="38"/>
    </location>
    <ligand>
        <name>S-adenosyl-L-methionine</name>
        <dbReference type="ChEBI" id="CHEBI:59789"/>
    </ligand>
</feature>
<evidence type="ECO:0000313" key="8">
    <source>
        <dbReference type="Proteomes" id="UP001056209"/>
    </source>
</evidence>
<dbReference type="EMBL" id="CP097753">
    <property type="protein sequence ID" value="URJ28044.1"/>
    <property type="molecule type" value="Genomic_DNA"/>
</dbReference>
<dbReference type="GO" id="GO:0005737">
    <property type="term" value="C:cytoplasm"/>
    <property type="evidence" value="ECO:0007669"/>
    <property type="project" value="UniProtKB-SubCell"/>
</dbReference>
<keyword evidence="2 6" id="KW-0698">rRNA processing</keyword>
<evidence type="ECO:0000256" key="4">
    <source>
        <dbReference type="ARBA" id="ARBA00022679"/>
    </source>
</evidence>
<dbReference type="RefSeq" id="WP_250248432.1">
    <property type="nucleotide sequence ID" value="NZ_CP097753.1"/>
</dbReference>
<dbReference type="AlphaFoldDB" id="A0A9Q8TVS9"/>
<dbReference type="EC" id="2.1.1.199" evidence="6"/>